<sequence>MERRKVSLKPKFEYEKSYSGIGSTRTACSKNKIIFTYYSTANVRPLQRLINTLRGWLA</sequence>
<evidence type="ECO:0000313" key="1">
    <source>
        <dbReference type="EMBL" id="KPN44257.1"/>
    </source>
</evidence>
<proteinExistence type="predicted"/>
<accession>A0A837PAP8</accession>
<name>A0A837PAP8_LACPN</name>
<dbReference type="AlphaFoldDB" id="A0A837PAP8"/>
<reference evidence="1 2" key="1">
    <citation type="submission" date="2015-10" db="EMBL/GenBank/DDBJ databases">
        <title>Resequencing of Lactobacillus plantarum WJL strain genome.</title>
        <authorList>
            <person name="Martino M.E."/>
        </authorList>
    </citation>
    <scope>NUCLEOTIDE SEQUENCE [LARGE SCALE GENOMIC DNA]</scope>
    <source>
        <strain evidence="1 2">WJL</strain>
    </source>
</reference>
<gene>
    <name evidence="1" type="ORF">WJL_1334</name>
</gene>
<organism evidence="1 2">
    <name type="scientific">Lactiplantibacillus plantarum WJL</name>
    <dbReference type="NCBI Taxonomy" id="1350466"/>
    <lineage>
        <taxon>Bacteria</taxon>
        <taxon>Bacillati</taxon>
        <taxon>Bacillota</taxon>
        <taxon>Bacilli</taxon>
        <taxon>Lactobacillales</taxon>
        <taxon>Lactobacillaceae</taxon>
        <taxon>Lactiplantibacillus</taxon>
    </lineage>
</organism>
<dbReference type="Proteomes" id="UP000050511">
    <property type="component" value="Unassembled WGS sequence"/>
</dbReference>
<dbReference type="RefSeq" id="WP_022638236.1">
    <property type="nucleotide sequence ID" value="NZ_AUTE01000014.1"/>
</dbReference>
<comment type="caution">
    <text evidence="1">The sequence shown here is derived from an EMBL/GenBank/DDBJ whole genome shotgun (WGS) entry which is preliminary data.</text>
</comment>
<protein>
    <submittedName>
        <fullName evidence="1">Uncharacterized protein</fullName>
    </submittedName>
</protein>
<evidence type="ECO:0000313" key="2">
    <source>
        <dbReference type="Proteomes" id="UP000050511"/>
    </source>
</evidence>
<dbReference type="EMBL" id="LKLZ01000003">
    <property type="protein sequence ID" value="KPN44257.1"/>
    <property type="molecule type" value="Genomic_DNA"/>
</dbReference>